<dbReference type="EMBL" id="ML179531">
    <property type="protein sequence ID" value="THU85761.1"/>
    <property type="molecule type" value="Genomic_DNA"/>
</dbReference>
<keyword evidence="2" id="KW-1185">Reference proteome</keyword>
<accession>A0A4S8LAW6</accession>
<reference evidence="1 2" key="1">
    <citation type="journal article" date="2019" name="Nat. Ecol. Evol.">
        <title>Megaphylogeny resolves global patterns of mushroom evolution.</title>
        <authorList>
            <person name="Varga T."/>
            <person name="Krizsan K."/>
            <person name="Foldi C."/>
            <person name="Dima B."/>
            <person name="Sanchez-Garcia M."/>
            <person name="Sanchez-Ramirez S."/>
            <person name="Szollosi G.J."/>
            <person name="Szarkandi J.G."/>
            <person name="Papp V."/>
            <person name="Albert L."/>
            <person name="Andreopoulos W."/>
            <person name="Angelini C."/>
            <person name="Antonin V."/>
            <person name="Barry K.W."/>
            <person name="Bougher N.L."/>
            <person name="Buchanan P."/>
            <person name="Buyck B."/>
            <person name="Bense V."/>
            <person name="Catcheside P."/>
            <person name="Chovatia M."/>
            <person name="Cooper J."/>
            <person name="Damon W."/>
            <person name="Desjardin D."/>
            <person name="Finy P."/>
            <person name="Geml J."/>
            <person name="Haridas S."/>
            <person name="Hughes K."/>
            <person name="Justo A."/>
            <person name="Karasinski D."/>
            <person name="Kautmanova I."/>
            <person name="Kiss B."/>
            <person name="Kocsube S."/>
            <person name="Kotiranta H."/>
            <person name="LaButti K.M."/>
            <person name="Lechner B.E."/>
            <person name="Liimatainen K."/>
            <person name="Lipzen A."/>
            <person name="Lukacs Z."/>
            <person name="Mihaltcheva S."/>
            <person name="Morgado L.N."/>
            <person name="Niskanen T."/>
            <person name="Noordeloos M.E."/>
            <person name="Ohm R.A."/>
            <person name="Ortiz-Santana B."/>
            <person name="Ovrebo C."/>
            <person name="Racz N."/>
            <person name="Riley R."/>
            <person name="Savchenko A."/>
            <person name="Shiryaev A."/>
            <person name="Soop K."/>
            <person name="Spirin V."/>
            <person name="Szebenyi C."/>
            <person name="Tomsovsky M."/>
            <person name="Tulloss R.E."/>
            <person name="Uehling J."/>
            <person name="Grigoriev I.V."/>
            <person name="Vagvolgyi C."/>
            <person name="Papp T."/>
            <person name="Martin F.M."/>
            <person name="Miettinen O."/>
            <person name="Hibbett D.S."/>
            <person name="Nagy L.G."/>
        </authorList>
    </citation>
    <scope>NUCLEOTIDE SEQUENCE [LARGE SCALE GENOMIC DNA]</scope>
    <source>
        <strain evidence="1 2">CBS 962.96</strain>
    </source>
</reference>
<organism evidence="1 2">
    <name type="scientific">Dendrothele bispora (strain CBS 962.96)</name>
    <dbReference type="NCBI Taxonomy" id="1314807"/>
    <lineage>
        <taxon>Eukaryota</taxon>
        <taxon>Fungi</taxon>
        <taxon>Dikarya</taxon>
        <taxon>Basidiomycota</taxon>
        <taxon>Agaricomycotina</taxon>
        <taxon>Agaricomycetes</taxon>
        <taxon>Agaricomycetidae</taxon>
        <taxon>Agaricales</taxon>
        <taxon>Agaricales incertae sedis</taxon>
        <taxon>Dendrothele</taxon>
    </lineage>
</organism>
<proteinExistence type="predicted"/>
<evidence type="ECO:0000313" key="1">
    <source>
        <dbReference type="EMBL" id="THU85761.1"/>
    </source>
</evidence>
<sequence>MKEKWAIAALGRLFLFSYPRAERWMPDFGKCPDVHHKENLDVTTSLRFGGLRTVPVLRNDARSAFMKHPKLKSELVMVSTETLKPLNAVVLLEWDREGSVVKKLPIPD</sequence>
<dbReference type="Proteomes" id="UP000297245">
    <property type="component" value="Unassembled WGS sequence"/>
</dbReference>
<name>A0A4S8LAW6_DENBC</name>
<dbReference type="AlphaFoldDB" id="A0A4S8LAW6"/>
<protein>
    <submittedName>
        <fullName evidence="1">Uncharacterized protein</fullName>
    </submittedName>
</protein>
<gene>
    <name evidence="1" type="ORF">K435DRAFT_805637</name>
</gene>
<evidence type="ECO:0000313" key="2">
    <source>
        <dbReference type="Proteomes" id="UP000297245"/>
    </source>
</evidence>